<keyword evidence="3" id="KW-0067">ATP-binding</keyword>
<dbReference type="GO" id="GO:0051539">
    <property type="term" value="F:4 iron, 4 sulfur cluster binding"/>
    <property type="evidence" value="ECO:0007669"/>
    <property type="project" value="TreeGrafter"/>
</dbReference>
<dbReference type="Pfam" id="PF10609">
    <property type="entry name" value="ParA"/>
    <property type="match status" value="1"/>
</dbReference>
<dbReference type="HAMAP" id="MF_02040">
    <property type="entry name" value="Mrp_NBP35"/>
    <property type="match status" value="1"/>
</dbReference>
<accession>A0A644VP30</accession>
<dbReference type="FunFam" id="3.40.50.300:FF:001119">
    <property type="entry name" value="Iron-sulfur cluster carrier protein"/>
    <property type="match status" value="1"/>
</dbReference>
<keyword evidence="1" id="KW-0479">Metal-binding</keyword>
<dbReference type="PROSITE" id="PS01215">
    <property type="entry name" value="MRP"/>
    <property type="match status" value="1"/>
</dbReference>
<evidence type="ECO:0000313" key="6">
    <source>
        <dbReference type="EMBL" id="MPL93095.1"/>
    </source>
</evidence>
<sequence>MQKIELNTIKNVIVVASGKGGVGKSTVAANLALALSRKNLKVGLVDADIYGPSIPSMFGLGTQKIEQFEEEGKLRILPIEKNGIKLMSLGFVVPADKAIIWRGPLAANAVKQLFTDVVWGELDYLIIDFPPGTGDIHLTTIQDIRVDGAIIVTTPQTIAVNDARKSAEMFTNEALAIPFIGVVENMSWFTPLNHPDEKYYIFGKGGGEVIAQEFYTKLLIQIPLIQDEFVDGKYNLYMDDSTPLKDLFNELADKLISKTNNY</sequence>
<dbReference type="Gene3D" id="3.40.50.300">
    <property type="entry name" value="P-loop containing nucleotide triphosphate hydrolases"/>
    <property type="match status" value="1"/>
</dbReference>
<organism evidence="6">
    <name type="scientific">bioreactor metagenome</name>
    <dbReference type="NCBI Taxonomy" id="1076179"/>
    <lineage>
        <taxon>unclassified sequences</taxon>
        <taxon>metagenomes</taxon>
        <taxon>ecological metagenomes</taxon>
    </lineage>
</organism>
<evidence type="ECO:0000256" key="2">
    <source>
        <dbReference type="ARBA" id="ARBA00022741"/>
    </source>
</evidence>
<keyword evidence="2" id="KW-0547">Nucleotide-binding</keyword>
<evidence type="ECO:0000256" key="4">
    <source>
        <dbReference type="ARBA" id="ARBA00023004"/>
    </source>
</evidence>
<dbReference type="GO" id="GO:0140663">
    <property type="term" value="F:ATP-dependent FeS chaperone activity"/>
    <property type="evidence" value="ECO:0007669"/>
    <property type="project" value="InterPro"/>
</dbReference>
<comment type="caution">
    <text evidence="6">The sequence shown here is derived from an EMBL/GenBank/DDBJ whole genome shotgun (WGS) entry which is preliminary data.</text>
</comment>
<evidence type="ECO:0000256" key="3">
    <source>
        <dbReference type="ARBA" id="ARBA00022840"/>
    </source>
</evidence>
<dbReference type="PANTHER" id="PTHR42961:SF2">
    <property type="entry name" value="IRON-SULFUR PROTEIN NUBPL"/>
    <property type="match status" value="1"/>
</dbReference>
<proteinExistence type="inferred from homology"/>
<evidence type="ECO:0000256" key="1">
    <source>
        <dbReference type="ARBA" id="ARBA00022723"/>
    </source>
</evidence>
<name>A0A644VP30_9ZZZZ</name>
<dbReference type="PANTHER" id="PTHR42961">
    <property type="entry name" value="IRON-SULFUR PROTEIN NUBPL"/>
    <property type="match status" value="1"/>
</dbReference>
<dbReference type="GO" id="GO:0046872">
    <property type="term" value="F:metal ion binding"/>
    <property type="evidence" value="ECO:0007669"/>
    <property type="project" value="UniProtKB-KW"/>
</dbReference>
<dbReference type="EMBL" id="VSSQ01000380">
    <property type="protein sequence ID" value="MPL93095.1"/>
    <property type="molecule type" value="Genomic_DNA"/>
</dbReference>
<reference evidence="6" key="1">
    <citation type="submission" date="2019-08" db="EMBL/GenBank/DDBJ databases">
        <authorList>
            <person name="Kucharzyk K."/>
            <person name="Murdoch R.W."/>
            <person name="Higgins S."/>
            <person name="Loffler F."/>
        </authorList>
    </citation>
    <scope>NUCLEOTIDE SEQUENCE</scope>
</reference>
<protein>
    <submittedName>
        <fullName evidence="6">Iron-sulfur cluster carrier protein</fullName>
    </submittedName>
</protein>
<dbReference type="InterPro" id="IPR027417">
    <property type="entry name" value="P-loop_NTPase"/>
</dbReference>
<dbReference type="GO" id="GO:0016226">
    <property type="term" value="P:iron-sulfur cluster assembly"/>
    <property type="evidence" value="ECO:0007669"/>
    <property type="project" value="InterPro"/>
</dbReference>
<dbReference type="InterPro" id="IPR000808">
    <property type="entry name" value="Mrp-like_CS"/>
</dbReference>
<dbReference type="InterPro" id="IPR019591">
    <property type="entry name" value="Mrp/NBP35_ATP-bd"/>
</dbReference>
<dbReference type="SUPFAM" id="SSF52540">
    <property type="entry name" value="P-loop containing nucleoside triphosphate hydrolases"/>
    <property type="match status" value="1"/>
</dbReference>
<dbReference type="AlphaFoldDB" id="A0A644VP30"/>
<keyword evidence="5" id="KW-0411">Iron-sulfur</keyword>
<dbReference type="CDD" id="cd02037">
    <property type="entry name" value="Mrp_NBP35"/>
    <property type="match status" value="1"/>
</dbReference>
<dbReference type="InterPro" id="IPR044304">
    <property type="entry name" value="NUBPL-like"/>
</dbReference>
<dbReference type="InterPro" id="IPR033756">
    <property type="entry name" value="YlxH/NBP35"/>
</dbReference>
<gene>
    <name evidence="6" type="primary">apbC_9</name>
    <name evidence="6" type="ORF">SDC9_39220</name>
</gene>
<dbReference type="GO" id="GO:0005524">
    <property type="term" value="F:ATP binding"/>
    <property type="evidence" value="ECO:0007669"/>
    <property type="project" value="UniProtKB-KW"/>
</dbReference>
<evidence type="ECO:0000256" key="5">
    <source>
        <dbReference type="ARBA" id="ARBA00023014"/>
    </source>
</evidence>
<keyword evidence="4" id="KW-0408">Iron</keyword>